<dbReference type="EMBL" id="JBHSPX010000007">
    <property type="protein sequence ID" value="MFC6065463.1"/>
    <property type="molecule type" value="Genomic_DNA"/>
</dbReference>
<feature type="transmembrane region" description="Helical" evidence="1">
    <location>
        <begin position="6"/>
        <end position="22"/>
    </location>
</feature>
<keyword evidence="3" id="KW-1185">Reference proteome</keyword>
<dbReference type="Proteomes" id="UP001596139">
    <property type="component" value="Unassembled WGS sequence"/>
</dbReference>
<feature type="transmembrane region" description="Helical" evidence="1">
    <location>
        <begin position="34"/>
        <end position="52"/>
    </location>
</feature>
<sequence length="97" mass="10131">MTNAQMWALIIGFVSPLLISVVNRPQWSSAARSFVQMAVSVLVGLGSAYFAGDFAGKDVISSILIASVSAISAYKGIFKPTGASPALERLTSPTPRA</sequence>
<evidence type="ECO:0000256" key="1">
    <source>
        <dbReference type="SAM" id="Phobius"/>
    </source>
</evidence>
<comment type="caution">
    <text evidence="2">The sequence shown here is derived from an EMBL/GenBank/DDBJ whole genome shotgun (WGS) entry which is preliminary data.</text>
</comment>
<evidence type="ECO:0000313" key="3">
    <source>
        <dbReference type="Proteomes" id="UP001596139"/>
    </source>
</evidence>
<keyword evidence="1" id="KW-0812">Transmembrane</keyword>
<name>A0ABW1MPZ5_9ACTN</name>
<evidence type="ECO:0000313" key="2">
    <source>
        <dbReference type="EMBL" id="MFC6065463.1"/>
    </source>
</evidence>
<organism evidence="2 3">
    <name type="scientific">Streptomyces ochraceiscleroticus</name>
    <dbReference type="NCBI Taxonomy" id="47761"/>
    <lineage>
        <taxon>Bacteria</taxon>
        <taxon>Bacillati</taxon>
        <taxon>Actinomycetota</taxon>
        <taxon>Actinomycetes</taxon>
        <taxon>Kitasatosporales</taxon>
        <taxon>Streptomycetaceae</taxon>
        <taxon>Streptomyces</taxon>
    </lineage>
</organism>
<evidence type="ECO:0008006" key="4">
    <source>
        <dbReference type="Google" id="ProtNLM"/>
    </source>
</evidence>
<reference evidence="3" key="1">
    <citation type="journal article" date="2019" name="Int. J. Syst. Evol. Microbiol.">
        <title>The Global Catalogue of Microorganisms (GCM) 10K type strain sequencing project: providing services to taxonomists for standard genome sequencing and annotation.</title>
        <authorList>
            <consortium name="The Broad Institute Genomics Platform"/>
            <consortium name="The Broad Institute Genome Sequencing Center for Infectious Disease"/>
            <person name="Wu L."/>
            <person name="Ma J."/>
        </authorList>
    </citation>
    <scope>NUCLEOTIDE SEQUENCE [LARGE SCALE GENOMIC DNA]</scope>
    <source>
        <strain evidence="3">CGMCC 1.15180</strain>
    </source>
</reference>
<accession>A0ABW1MPZ5</accession>
<proteinExistence type="predicted"/>
<gene>
    <name evidence="2" type="ORF">ACFP4F_23370</name>
</gene>
<keyword evidence="1" id="KW-1133">Transmembrane helix</keyword>
<protein>
    <recommendedName>
        <fullName evidence="4">Holin</fullName>
    </recommendedName>
</protein>
<dbReference type="RefSeq" id="WP_157848924.1">
    <property type="nucleotide sequence ID" value="NZ_JBHSPX010000007.1"/>
</dbReference>
<keyword evidence="1" id="KW-0472">Membrane</keyword>